<dbReference type="Gene3D" id="3.30.1330.20">
    <property type="entry name" value="Tubulin/FtsZ, C-terminal domain"/>
    <property type="match status" value="1"/>
</dbReference>
<dbReference type="GO" id="GO:0005525">
    <property type="term" value="F:GTP binding"/>
    <property type="evidence" value="ECO:0007669"/>
    <property type="project" value="UniProtKB-KW"/>
</dbReference>
<keyword evidence="9" id="KW-1185">Reference proteome</keyword>
<protein>
    <submittedName>
        <fullName evidence="8">Tubulin gamma-2 chain</fullName>
    </submittedName>
</protein>
<accession>A0A2U1PM38</accession>
<dbReference type="InterPro" id="IPR008280">
    <property type="entry name" value="Tub_FtsZ_C"/>
</dbReference>
<feature type="domain" description="Tubulin/FtsZ 2-layer sandwich" evidence="7">
    <location>
        <begin position="17"/>
        <end position="97"/>
    </location>
</feature>
<dbReference type="OrthoDB" id="1585818at2759"/>
<name>A0A2U1PM38_ARTAN</name>
<keyword evidence="3" id="KW-0963">Cytoplasm</keyword>
<sequence length="179" mass="20611">MWCRPSYFFDPDTKVSFSYDEYTPLTVDRQANMIRKTTVLDTKNMMVSCNARTKQASLAKYISILNIIQGEVHESFQRIRERKLVNFIEWGPASIQVSGLMLASYTGIRHLYAKRLSQYSLLGKRQAFLDKYKSFPVFADNDLSEFDESKDLIDSLDPDHNLTDEGNVVGMVDPTLQFT</sequence>
<evidence type="ECO:0000256" key="1">
    <source>
        <dbReference type="ARBA" id="ARBA00004496"/>
    </source>
</evidence>
<evidence type="ECO:0000256" key="5">
    <source>
        <dbReference type="ARBA" id="ARBA00022741"/>
    </source>
</evidence>
<reference evidence="8 9" key="1">
    <citation type="journal article" date="2018" name="Mol. Plant">
        <title>The genome of Artemisia annua provides insight into the evolution of Asteraceae family and artemisinin biosynthesis.</title>
        <authorList>
            <person name="Shen Q."/>
            <person name="Zhang L."/>
            <person name="Liao Z."/>
            <person name="Wang S."/>
            <person name="Yan T."/>
            <person name="Shi P."/>
            <person name="Liu M."/>
            <person name="Fu X."/>
            <person name="Pan Q."/>
            <person name="Wang Y."/>
            <person name="Lv Z."/>
            <person name="Lu X."/>
            <person name="Zhang F."/>
            <person name="Jiang W."/>
            <person name="Ma Y."/>
            <person name="Chen M."/>
            <person name="Hao X."/>
            <person name="Li L."/>
            <person name="Tang Y."/>
            <person name="Lv G."/>
            <person name="Zhou Y."/>
            <person name="Sun X."/>
            <person name="Brodelius P.E."/>
            <person name="Rose J.K.C."/>
            <person name="Tang K."/>
        </authorList>
    </citation>
    <scope>NUCLEOTIDE SEQUENCE [LARGE SCALE GENOMIC DNA]</scope>
    <source>
        <strain evidence="9">cv. Huhao1</strain>
        <tissue evidence="8">Leaf</tissue>
    </source>
</reference>
<dbReference type="EMBL" id="PKPP01000985">
    <property type="protein sequence ID" value="PWA86757.1"/>
    <property type="molecule type" value="Genomic_DNA"/>
</dbReference>
<dbReference type="InterPro" id="IPR037103">
    <property type="entry name" value="Tubulin/FtsZ-like_C"/>
</dbReference>
<dbReference type="Pfam" id="PF03953">
    <property type="entry name" value="Tubulin_C"/>
    <property type="match status" value="1"/>
</dbReference>
<comment type="subcellular location">
    <subcellularLocation>
        <location evidence="1">Cytoplasm</location>
    </subcellularLocation>
</comment>
<dbReference type="InterPro" id="IPR018316">
    <property type="entry name" value="Tubulin/FtsZ_2-layer-sand-dom"/>
</dbReference>
<gene>
    <name evidence="8" type="ORF">CTI12_AA085240</name>
</gene>
<dbReference type="SUPFAM" id="SSF55307">
    <property type="entry name" value="Tubulin C-terminal domain-like"/>
    <property type="match status" value="1"/>
</dbReference>
<dbReference type="AlphaFoldDB" id="A0A2U1PM38"/>
<evidence type="ECO:0000313" key="9">
    <source>
        <dbReference type="Proteomes" id="UP000245207"/>
    </source>
</evidence>
<dbReference type="GO" id="GO:0005874">
    <property type="term" value="C:microtubule"/>
    <property type="evidence" value="ECO:0007669"/>
    <property type="project" value="UniProtKB-KW"/>
</dbReference>
<evidence type="ECO:0000256" key="2">
    <source>
        <dbReference type="ARBA" id="ARBA00009636"/>
    </source>
</evidence>
<dbReference type="Gene3D" id="1.10.287.600">
    <property type="entry name" value="Helix hairpin bin"/>
    <property type="match status" value="1"/>
</dbReference>
<comment type="similarity">
    <text evidence="2">Belongs to the tubulin family.</text>
</comment>
<evidence type="ECO:0000313" key="8">
    <source>
        <dbReference type="EMBL" id="PWA86757.1"/>
    </source>
</evidence>
<evidence type="ECO:0000256" key="6">
    <source>
        <dbReference type="ARBA" id="ARBA00023134"/>
    </source>
</evidence>
<evidence type="ECO:0000256" key="4">
    <source>
        <dbReference type="ARBA" id="ARBA00022701"/>
    </source>
</evidence>
<keyword evidence="6" id="KW-0342">GTP-binding</keyword>
<organism evidence="8 9">
    <name type="scientific">Artemisia annua</name>
    <name type="common">Sweet wormwood</name>
    <dbReference type="NCBI Taxonomy" id="35608"/>
    <lineage>
        <taxon>Eukaryota</taxon>
        <taxon>Viridiplantae</taxon>
        <taxon>Streptophyta</taxon>
        <taxon>Embryophyta</taxon>
        <taxon>Tracheophyta</taxon>
        <taxon>Spermatophyta</taxon>
        <taxon>Magnoliopsida</taxon>
        <taxon>eudicotyledons</taxon>
        <taxon>Gunneridae</taxon>
        <taxon>Pentapetalae</taxon>
        <taxon>asterids</taxon>
        <taxon>campanulids</taxon>
        <taxon>Asterales</taxon>
        <taxon>Asteraceae</taxon>
        <taxon>Asteroideae</taxon>
        <taxon>Anthemideae</taxon>
        <taxon>Artemisiinae</taxon>
        <taxon>Artemisia</taxon>
    </lineage>
</organism>
<keyword evidence="5" id="KW-0547">Nucleotide-binding</keyword>
<dbReference type="GO" id="GO:0005737">
    <property type="term" value="C:cytoplasm"/>
    <property type="evidence" value="ECO:0007669"/>
    <property type="project" value="UniProtKB-SubCell"/>
</dbReference>
<proteinExistence type="inferred from homology"/>
<comment type="caution">
    <text evidence="8">The sequence shown here is derived from an EMBL/GenBank/DDBJ whole genome shotgun (WGS) entry which is preliminary data.</text>
</comment>
<keyword evidence="4" id="KW-0493">Microtubule</keyword>
<dbReference type="Proteomes" id="UP000245207">
    <property type="component" value="Unassembled WGS sequence"/>
</dbReference>
<evidence type="ECO:0000256" key="3">
    <source>
        <dbReference type="ARBA" id="ARBA00022490"/>
    </source>
</evidence>
<dbReference type="STRING" id="35608.A0A2U1PM38"/>
<evidence type="ECO:0000259" key="7">
    <source>
        <dbReference type="Pfam" id="PF03953"/>
    </source>
</evidence>
<dbReference type="InterPro" id="IPR023123">
    <property type="entry name" value="Tubulin_C"/>
</dbReference>